<proteinExistence type="predicted"/>
<protein>
    <submittedName>
        <fullName evidence="1">Uncharacterized protein</fullName>
    </submittedName>
</protein>
<organism evidence="1 2">
    <name type="scientific">Achromobacter mucicolens</name>
    <dbReference type="NCBI Taxonomy" id="1389922"/>
    <lineage>
        <taxon>Bacteria</taxon>
        <taxon>Pseudomonadati</taxon>
        <taxon>Pseudomonadota</taxon>
        <taxon>Betaproteobacteria</taxon>
        <taxon>Burkholderiales</taxon>
        <taxon>Alcaligenaceae</taxon>
        <taxon>Achromobacter</taxon>
    </lineage>
</organism>
<dbReference type="RefSeq" id="WP_279991626.1">
    <property type="nucleotide sequence ID" value="NZ_JAOBZK010000031.1"/>
</dbReference>
<dbReference type="EMBL" id="JAOBZK010000031">
    <property type="protein sequence ID" value="MDH1180384.1"/>
    <property type="molecule type" value="Genomic_DNA"/>
</dbReference>
<dbReference type="Proteomes" id="UP001158644">
    <property type="component" value="Unassembled WGS sequence"/>
</dbReference>
<dbReference type="AlphaFoldDB" id="A0ABD4YZW8"/>
<evidence type="ECO:0000313" key="1">
    <source>
        <dbReference type="EMBL" id="MDH1180384.1"/>
    </source>
</evidence>
<name>A0ABD4YZW8_9BURK</name>
<accession>A0ABD4YZW8</accession>
<evidence type="ECO:0000313" key="2">
    <source>
        <dbReference type="Proteomes" id="UP001158644"/>
    </source>
</evidence>
<reference evidence="1 2" key="1">
    <citation type="submission" date="2022-09" db="EMBL/GenBank/DDBJ databases">
        <title>Intensive care unit water sources are persistently colonized with multi-drug resistant bacteria and are the site of extensive horizontal gene transfer of antibiotic resistance genes.</title>
        <authorList>
            <person name="Diorio-Toth L."/>
        </authorList>
    </citation>
    <scope>NUCLEOTIDE SEQUENCE [LARGE SCALE GENOMIC DNA]</scope>
    <source>
        <strain evidence="1 2">GD03967</strain>
    </source>
</reference>
<gene>
    <name evidence="1" type="ORF">N5C72_20060</name>
</gene>
<sequence length="533" mass="59018">MTQNIQIDLDRPLLVDGKPARYQSVWLLLRVWYAQQTGEGAVPGSSLQARYPGNANLRMFVSRAFRDFAAWGVEVGWGSAIDLPPALLNASRRSQGPFWMTQAQADRVLCRHGAAPASLDLVANFLGLSGQVPPRADLLQYVTQEGDYWNHLTQAMRLARDGMATTGMNWAASYRAADRTALDDFQRALAILKESLAWRRHGNVRRSEAALNRLGKILQSEAVGPSMPTLSAMASVATAWNSYARGDIRQSHAGLDRLAADQFLAPVIRYNPRVRFEYLNLRALLHKGSALEDKGADRVLRMNEAEKAISALSEALQAAYEADSVEAAQDVAANIGWTLWLFWQQRLLAVINDQDVHSVQGTSLRWLGLSEWICDRFGVGGSSAWNTVFVLRIARGGCDDRSGDVKRFQSQSPLPVEKMLEAVKPFEAAFSRAKGYADWSNVAAFTLEENDAGRVFYGAHQVANLLLEFVWFRTHSKGLSREVFAAVERLAHIVQGLGPGQRRFFRESLKALPEPLQIAPKDAAASRNGKKLA</sequence>
<comment type="caution">
    <text evidence="1">The sequence shown here is derived from an EMBL/GenBank/DDBJ whole genome shotgun (WGS) entry which is preliminary data.</text>
</comment>